<evidence type="ECO:0000259" key="3">
    <source>
        <dbReference type="Pfam" id="PF16464"/>
    </source>
</evidence>
<evidence type="ECO:0000313" key="5">
    <source>
        <dbReference type="Proteomes" id="UP000283672"/>
    </source>
</evidence>
<organism evidence="4 5">
    <name type="scientific">Segatella copri</name>
    <dbReference type="NCBI Taxonomy" id="165179"/>
    <lineage>
        <taxon>Bacteria</taxon>
        <taxon>Pseudomonadati</taxon>
        <taxon>Bacteroidota</taxon>
        <taxon>Bacteroidia</taxon>
        <taxon>Bacteroidales</taxon>
        <taxon>Prevotellaceae</taxon>
        <taxon>Segatella</taxon>
    </lineage>
</organism>
<feature type="signal peptide" evidence="2">
    <location>
        <begin position="1"/>
        <end position="23"/>
    </location>
</feature>
<evidence type="ECO:0000256" key="1">
    <source>
        <dbReference type="SAM" id="MobiDB-lite"/>
    </source>
</evidence>
<dbReference type="InterPro" id="IPR032492">
    <property type="entry name" value="DUF5045"/>
</dbReference>
<protein>
    <submittedName>
        <fullName evidence="4">DUF5045 domain-containing protein</fullName>
    </submittedName>
</protein>
<dbReference type="Proteomes" id="UP000283672">
    <property type="component" value="Unassembled WGS sequence"/>
</dbReference>
<feature type="compositionally biased region" description="Low complexity" evidence="1">
    <location>
        <begin position="240"/>
        <end position="250"/>
    </location>
</feature>
<gene>
    <name evidence="4" type="ORF">DW026_10035</name>
</gene>
<feature type="chain" id="PRO_5041639845" evidence="2">
    <location>
        <begin position="24"/>
        <end position="261"/>
    </location>
</feature>
<evidence type="ECO:0000313" key="4">
    <source>
        <dbReference type="EMBL" id="RHL36595.1"/>
    </source>
</evidence>
<feature type="region of interest" description="Disordered" evidence="1">
    <location>
        <begin position="236"/>
        <end position="261"/>
    </location>
</feature>
<proteinExistence type="predicted"/>
<feature type="domain" description="DUF5045" evidence="3">
    <location>
        <begin position="26"/>
        <end position="107"/>
    </location>
</feature>
<name>A0AA92V9X3_9BACT</name>
<sequence length="261" mass="28889">MDRKKTMAGAILLLLGIAMTGNAQSYVTYNHDSSKKNQITVMEIGSGSLSPELYYQLLHSSYKKSAASKNKLGFRTTAGIGAYNQVEYAEAIDSALTKRAEIEALNMADRQIDLAWKVEGSKINSKMNAFKSNIDRILPVGGSIGDKQRWTECYHVYETAIKATKDAYMPNAKRKKMYLQIYADVAKQNETLVKQLVQMSNASKTKELLTANGNYQTANKRSIISSASSKWREAGMAVRNNTSSGSNNGSNEDDNDLKINR</sequence>
<reference evidence="4 5" key="1">
    <citation type="submission" date="2018-08" db="EMBL/GenBank/DDBJ databases">
        <title>A genome reference for cultivated species of the human gut microbiota.</title>
        <authorList>
            <person name="Zou Y."/>
            <person name="Xue W."/>
            <person name="Luo G."/>
        </authorList>
    </citation>
    <scope>NUCLEOTIDE SEQUENCE [LARGE SCALE GENOMIC DNA]</scope>
    <source>
        <strain evidence="4 5">AF38-11</strain>
    </source>
</reference>
<dbReference type="EMBL" id="QROP01000025">
    <property type="protein sequence ID" value="RHL36595.1"/>
    <property type="molecule type" value="Genomic_DNA"/>
</dbReference>
<dbReference type="Pfam" id="PF16464">
    <property type="entry name" value="DUF5045"/>
    <property type="match status" value="1"/>
</dbReference>
<comment type="caution">
    <text evidence="4">The sequence shown here is derived from an EMBL/GenBank/DDBJ whole genome shotgun (WGS) entry which is preliminary data.</text>
</comment>
<keyword evidence="2" id="KW-0732">Signal</keyword>
<evidence type="ECO:0000256" key="2">
    <source>
        <dbReference type="SAM" id="SignalP"/>
    </source>
</evidence>
<accession>A0AA92V9X3</accession>
<dbReference type="AlphaFoldDB" id="A0AA92V9X3"/>